<dbReference type="InterPro" id="IPR038637">
    <property type="entry name" value="NPCBM_sf"/>
</dbReference>
<dbReference type="InterPro" id="IPR036909">
    <property type="entry name" value="Cyt_c-like_dom_sf"/>
</dbReference>
<dbReference type="SMART" id="SM00776">
    <property type="entry name" value="NPCBM"/>
    <property type="match status" value="1"/>
</dbReference>
<dbReference type="AlphaFoldDB" id="A0A7V8V2P6"/>
<dbReference type="EMBL" id="JABRWO010000002">
    <property type="protein sequence ID" value="MBA2113805.1"/>
    <property type="molecule type" value="Genomic_DNA"/>
</dbReference>
<comment type="caution">
    <text evidence="2">The sequence shown here is derived from an EMBL/GenBank/DDBJ whole genome shotgun (WGS) entry which is preliminary data.</text>
</comment>
<dbReference type="GO" id="GO:0009055">
    <property type="term" value="F:electron transfer activity"/>
    <property type="evidence" value="ECO:0007669"/>
    <property type="project" value="InterPro"/>
</dbReference>
<accession>A0A7V8V2P6</accession>
<evidence type="ECO:0000313" key="3">
    <source>
        <dbReference type="Proteomes" id="UP000551616"/>
    </source>
</evidence>
<dbReference type="PANTHER" id="PTHR35889">
    <property type="entry name" value="CYCLOINULO-OLIGOSACCHARIDE FRUCTANOTRANSFERASE-RELATED"/>
    <property type="match status" value="1"/>
</dbReference>
<dbReference type="InterPro" id="IPR013222">
    <property type="entry name" value="Glyco_hyd_98_carb-bd"/>
</dbReference>
<dbReference type="Pfam" id="PF07587">
    <property type="entry name" value="PSD1"/>
    <property type="match status" value="1"/>
</dbReference>
<name>A0A7V8V2P6_9BACT</name>
<dbReference type="SUPFAM" id="SSF49785">
    <property type="entry name" value="Galactose-binding domain-like"/>
    <property type="match status" value="1"/>
</dbReference>
<keyword evidence="3" id="KW-1185">Reference proteome</keyword>
<feature type="domain" description="Glycosyl hydrolase family 98 putative carbohydrate-binding module" evidence="1">
    <location>
        <begin position="496"/>
        <end position="637"/>
    </location>
</feature>
<dbReference type="RefSeq" id="WP_207395286.1">
    <property type="nucleotide sequence ID" value="NZ_JABRWO010000002.1"/>
</dbReference>
<dbReference type="InterPro" id="IPR011444">
    <property type="entry name" value="DUF1549"/>
</dbReference>
<evidence type="ECO:0000259" key="1">
    <source>
        <dbReference type="SMART" id="SM00776"/>
    </source>
</evidence>
<reference evidence="2 3" key="1">
    <citation type="submission" date="2020-05" db="EMBL/GenBank/DDBJ databases">
        <title>Bremerella alba sp. nov., a novel planctomycete isolated from the surface of the macroalga Fucus spiralis.</title>
        <authorList>
            <person name="Godinho O."/>
            <person name="Botelho R."/>
            <person name="Albuquerque L."/>
            <person name="Wiegand S."/>
            <person name="Da Costa M.S."/>
            <person name="Lobo-Da-Cunha A."/>
            <person name="Jogler C."/>
            <person name="Lage O.M."/>
        </authorList>
    </citation>
    <scope>NUCLEOTIDE SEQUENCE [LARGE SCALE GENOMIC DNA]</scope>
    <source>
        <strain evidence="2 3">FF15</strain>
    </source>
</reference>
<dbReference type="Gene3D" id="2.60.120.1060">
    <property type="entry name" value="NPCBM/NEW2 domain"/>
    <property type="match status" value="1"/>
</dbReference>
<evidence type="ECO:0000313" key="2">
    <source>
        <dbReference type="EMBL" id="MBA2113805.1"/>
    </source>
</evidence>
<organism evidence="2 3">
    <name type="scientific">Bremerella alba</name>
    <dbReference type="NCBI Taxonomy" id="980252"/>
    <lineage>
        <taxon>Bacteria</taxon>
        <taxon>Pseudomonadati</taxon>
        <taxon>Planctomycetota</taxon>
        <taxon>Planctomycetia</taxon>
        <taxon>Pirellulales</taxon>
        <taxon>Pirellulaceae</taxon>
        <taxon>Bremerella</taxon>
    </lineage>
</organism>
<dbReference type="Proteomes" id="UP000551616">
    <property type="component" value="Unassembled WGS sequence"/>
</dbReference>
<protein>
    <recommendedName>
        <fullName evidence="1">Glycosyl hydrolase family 98 putative carbohydrate-binding module domain-containing protein</fullName>
    </recommendedName>
</protein>
<dbReference type="InterPro" id="IPR008979">
    <property type="entry name" value="Galactose-bd-like_sf"/>
</dbReference>
<gene>
    <name evidence="2" type="ORF">HOV93_09570</name>
</gene>
<dbReference type="InterPro" id="IPR022655">
    <property type="entry name" value="DUF1553"/>
</dbReference>
<dbReference type="PANTHER" id="PTHR35889:SF3">
    <property type="entry name" value="F-BOX DOMAIN-CONTAINING PROTEIN"/>
    <property type="match status" value="1"/>
</dbReference>
<dbReference type="Pfam" id="PF08305">
    <property type="entry name" value="NPCBM"/>
    <property type="match status" value="1"/>
</dbReference>
<dbReference type="GO" id="GO:0020037">
    <property type="term" value="F:heme binding"/>
    <property type="evidence" value="ECO:0007669"/>
    <property type="project" value="InterPro"/>
</dbReference>
<dbReference type="InterPro" id="IPR011429">
    <property type="entry name" value="Cyt_c_Planctomycete-type"/>
</dbReference>
<dbReference type="Pfam" id="PF07635">
    <property type="entry name" value="PSCyt1"/>
    <property type="match status" value="1"/>
</dbReference>
<proteinExistence type="predicted"/>
<dbReference type="SUPFAM" id="SSF46626">
    <property type="entry name" value="Cytochrome c"/>
    <property type="match status" value="1"/>
</dbReference>
<dbReference type="Pfam" id="PF07583">
    <property type="entry name" value="PSCyt2"/>
    <property type="match status" value="1"/>
</dbReference>
<sequence length="1000" mass="111705">MFVLHAKNQRLRICIWGFALMAFALPVYGESSKVDFEKQIRPLLTAHCVKCHGAETSSGGLRLDAKSLAFQGGDSGKVIEPDKSGESELIRRVASHDEFEMMPPEGKRLSPDDVGLLKRWVDEGASWQETEADRAALYDNRLDHWAWQPVARPEVPQNADSPWERNPVDAFILSKLQEKGLTPSPEADRRTLIRRLSYDLRGLLPSFEEIERFINDPDPQAYEKLVDRYLDSPRFGERWSRHWLDIAHYADTHGFERDMLRPDAWPYRDYVIRSLNKDKPYDQFLEEQIAGDVLWPEQPEAIAATGFLAAGPWDYVGQVETKSDVLRRAAKADALDDLTTQVMTASCGVTVNCARCHDHKIDPISQEEYYSLWAVFAGVRQSLRPLDAVEVQNYQQTQEQLKSRMQEIRGQLRDLLPQAIDLADVVGGGLGDGTGALGRGIDALTGKAVERKMGFREAVALNKYQVVSSPLVDGVVVPDFNQEGTPIASTGLRVYDVPKNSGLTWDAIRNGAVKSQFTLKLGGTDFSNPEHSLLMIHANGAITFDLEKLREAIGAETLKFSTQVGYFGQTAINGATASVYVDGQLKTQHVGIGAQDGLIPVEIEIPRESQFLTIMATDGGNGISHDQVGFGNPRITNAHEHAPSSEAEKRIQALRSEWEALDGQLKSLKEPQEIYAIASEKPATIHVLRRGNPEDPTQTVTPGTLSCLGLPDSLGTMDTPEGERRVALAKWITNPGNPLTRRVIVNRLWHYHFGTGIVDTPGDFGLAGGIPTHPELLDWMAAELLENQWKLKALHRLIVTSATYRQSSVHRPESDKVDSENRYLSRMNARKLDAESVRDSVLAACGTLDLTMYGPGFRDFDYQEAYAPIYEYTGTDRPESWRRSIYRFIVRTTPHPYMMTLDCPDPANLTPNRNVTTTVLQSLTLLNNDFMLQQSEHLAQRIEQTSQEAPAEQSVAAFRSVLGRLPTEQEHTASINLIEEHGLSALCRVLLNTNEFIYID</sequence>